<organism evidence="1 2">
    <name type="scientific">Portunus trituberculatus</name>
    <name type="common">Swimming crab</name>
    <name type="synonym">Neptunus trituberculatus</name>
    <dbReference type="NCBI Taxonomy" id="210409"/>
    <lineage>
        <taxon>Eukaryota</taxon>
        <taxon>Metazoa</taxon>
        <taxon>Ecdysozoa</taxon>
        <taxon>Arthropoda</taxon>
        <taxon>Crustacea</taxon>
        <taxon>Multicrustacea</taxon>
        <taxon>Malacostraca</taxon>
        <taxon>Eumalacostraca</taxon>
        <taxon>Eucarida</taxon>
        <taxon>Decapoda</taxon>
        <taxon>Pleocyemata</taxon>
        <taxon>Brachyura</taxon>
        <taxon>Eubrachyura</taxon>
        <taxon>Portunoidea</taxon>
        <taxon>Portunidae</taxon>
        <taxon>Portuninae</taxon>
        <taxon>Portunus</taxon>
    </lineage>
</organism>
<proteinExistence type="predicted"/>
<accession>A0A5B7E9P5</accession>
<dbReference type="EMBL" id="VSRR010002200">
    <property type="protein sequence ID" value="MPC30139.1"/>
    <property type="molecule type" value="Genomic_DNA"/>
</dbReference>
<evidence type="ECO:0000313" key="2">
    <source>
        <dbReference type="Proteomes" id="UP000324222"/>
    </source>
</evidence>
<dbReference type="AlphaFoldDB" id="A0A5B7E9P5"/>
<evidence type="ECO:0000313" key="1">
    <source>
        <dbReference type="EMBL" id="MPC30139.1"/>
    </source>
</evidence>
<name>A0A5B7E9P5_PORTR</name>
<keyword evidence="2" id="KW-1185">Reference proteome</keyword>
<gene>
    <name evidence="1" type="ORF">E2C01_023398</name>
</gene>
<comment type="caution">
    <text evidence="1">The sequence shown here is derived from an EMBL/GenBank/DDBJ whole genome shotgun (WGS) entry which is preliminary data.</text>
</comment>
<dbReference type="Proteomes" id="UP000324222">
    <property type="component" value="Unassembled WGS sequence"/>
</dbReference>
<protein>
    <submittedName>
        <fullName evidence="1">Uncharacterized protein</fullName>
    </submittedName>
</protein>
<sequence>MCPGQKSCPFKKCSFRVIPSLIARISFILVTLTNHHHHHRYNLPTLRLFASSSSSIELNTSAA</sequence>
<reference evidence="1 2" key="1">
    <citation type="submission" date="2019-05" db="EMBL/GenBank/DDBJ databases">
        <title>Another draft genome of Portunus trituberculatus and its Hox gene families provides insights of decapod evolution.</title>
        <authorList>
            <person name="Jeong J.-H."/>
            <person name="Song I."/>
            <person name="Kim S."/>
            <person name="Choi T."/>
            <person name="Kim D."/>
            <person name="Ryu S."/>
            <person name="Kim W."/>
        </authorList>
    </citation>
    <scope>NUCLEOTIDE SEQUENCE [LARGE SCALE GENOMIC DNA]</scope>
    <source>
        <tissue evidence="1">Muscle</tissue>
    </source>
</reference>